<accession>A0A939GDQ5</accession>
<comment type="caution">
    <text evidence="2">The sequence shown here is derived from an EMBL/GenBank/DDBJ whole genome shotgun (WGS) entry which is preliminary data.</text>
</comment>
<gene>
    <name evidence="2" type="ORF">J2I47_11055</name>
</gene>
<dbReference type="Gene3D" id="3.40.50.1820">
    <property type="entry name" value="alpha/beta hydrolase"/>
    <property type="match status" value="1"/>
</dbReference>
<dbReference type="AlphaFoldDB" id="A0A939GDQ5"/>
<dbReference type="Proteomes" id="UP000664034">
    <property type="component" value="Unassembled WGS sequence"/>
</dbReference>
<keyword evidence="3" id="KW-1185">Reference proteome</keyword>
<feature type="compositionally biased region" description="Polar residues" evidence="1">
    <location>
        <begin position="10"/>
        <end position="19"/>
    </location>
</feature>
<evidence type="ECO:0000313" key="2">
    <source>
        <dbReference type="EMBL" id="MBO0937084.1"/>
    </source>
</evidence>
<proteinExistence type="predicted"/>
<feature type="region of interest" description="Disordered" evidence="1">
    <location>
        <begin position="1"/>
        <end position="20"/>
    </location>
</feature>
<organism evidence="2 3">
    <name type="scientific">Fibrella rubiginis</name>
    <dbReference type="NCBI Taxonomy" id="2817060"/>
    <lineage>
        <taxon>Bacteria</taxon>
        <taxon>Pseudomonadati</taxon>
        <taxon>Bacteroidota</taxon>
        <taxon>Cytophagia</taxon>
        <taxon>Cytophagales</taxon>
        <taxon>Spirosomataceae</taxon>
        <taxon>Fibrella</taxon>
    </lineage>
</organism>
<dbReference type="EMBL" id="JAFMYV010000004">
    <property type="protein sequence ID" value="MBO0937084.1"/>
    <property type="molecule type" value="Genomic_DNA"/>
</dbReference>
<protein>
    <submittedName>
        <fullName evidence="2">Carboxylesterase family protein</fullName>
    </submittedName>
</protein>
<dbReference type="InterPro" id="IPR029058">
    <property type="entry name" value="AB_hydrolase_fold"/>
</dbReference>
<reference evidence="2" key="1">
    <citation type="submission" date="2021-03" db="EMBL/GenBank/DDBJ databases">
        <title>Fibrella sp. HMF5335 genome sequencing and assembly.</title>
        <authorList>
            <person name="Kang H."/>
            <person name="Kim H."/>
            <person name="Bae S."/>
            <person name="Joh K."/>
        </authorList>
    </citation>
    <scope>NUCLEOTIDE SEQUENCE</scope>
    <source>
        <strain evidence="2">HMF5335</strain>
    </source>
</reference>
<dbReference type="SUPFAM" id="SSF53474">
    <property type="entry name" value="alpha/beta-Hydrolases"/>
    <property type="match status" value="1"/>
</dbReference>
<sequence length="106" mass="11202">MPITSKARCTPSTHRQNGLSDDVVKSAHHEIGVAPTNVTIFGESAGGVSVLSLLSMPVAKGLLPVYDPKNNEVFEIRRDGSAGSGPDGRKARLDVMEKAAMKAKTE</sequence>
<name>A0A939GDQ5_9BACT</name>
<evidence type="ECO:0000256" key="1">
    <source>
        <dbReference type="SAM" id="MobiDB-lite"/>
    </source>
</evidence>
<evidence type="ECO:0000313" key="3">
    <source>
        <dbReference type="Proteomes" id="UP000664034"/>
    </source>
</evidence>